<dbReference type="InterPro" id="IPR000639">
    <property type="entry name" value="Epox_hydrolase-like"/>
</dbReference>
<proteinExistence type="predicted"/>
<keyword evidence="3" id="KW-1185">Reference proteome</keyword>
<protein>
    <recommendedName>
        <fullName evidence="1">AB hydrolase-1 domain-containing protein</fullName>
    </recommendedName>
</protein>
<accession>A0AA88VUT0</accession>
<dbReference type="Proteomes" id="UP001188597">
    <property type="component" value="Unassembled WGS sequence"/>
</dbReference>
<dbReference type="PRINTS" id="PR00111">
    <property type="entry name" value="ABHYDROLASE"/>
</dbReference>
<dbReference type="InterPro" id="IPR029058">
    <property type="entry name" value="AB_hydrolase_fold"/>
</dbReference>
<gene>
    <name evidence="2" type="ORF">RJ639_009480</name>
</gene>
<dbReference type="AlphaFoldDB" id="A0AA88VUT0"/>
<dbReference type="GO" id="GO:0016787">
    <property type="term" value="F:hydrolase activity"/>
    <property type="evidence" value="ECO:0007669"/>
    <property type="project" value="UniProtKB-ARBA"/>
</dbReference>
<reference evidence="2" key="1">
    <citation type="submission" date="2022-12" db="EMBL/GenBank/DDBJ databases">
        <title>Draft genome assemblies for two species of Escallonia (Escalloniales).</title>
        <authorList>
            <person name="Chanderbali A."/>
            <person name="Dervinis C."/>
            <person name="Anghel I."/>
            <person name="Soltis D."/>
            <person name="Soltis P."/>
            <person name="Zapata F."/>
        </authorList>
    </citation>
    <scope>NUCLEOTIDE SEQUENCE</scope>
    <source>
        <strain evidence="2">UCBG64.0493</strain>
        <tissue evidence="2">Leaf</tissue>
    </source>
</reference>
<evidence type="ECO:0000313" key="3">
    <source>
        <dbReference type="Proteomes" id="UP001188597"/>
    </source>
</evidence>
<dbReference type="PANTHER" id="PTHR43139">
    <property type="entry name" value="SI:DKEY-122A22.2"/>
    <property type="match status" value="1"/>
</dbReference>
<dbReference type="SUPFAM" id="SSF53474">
    <property type="entry name" value="alpha/beta-Hydrolases"/>
    <property type="match status" value="1"/>
</dbReference>
<feature type="domain" description="AB hydrolase-1" evidence="1">
    <location>
        <begin position="50"/>
        <end position="285"/>
    </location>
</feature>
<dbReference type="InterPro" id="IPR000073">
    <property type="entry name" value="AB_hydrolase_1"/>
</dbReference>
<evidence type="ECO:0000313" key="2">
    <source>
        <dbReference type="EMBL" id="KAK3013834.1"/>
    </source>
</evidence>
<dbReference type="PRINTS" id="PR00412">
    <property type="entry name" value="EPOXHYDRLASE"/>
</dbReference>
<comment type="caution">
    <text evidence="2">The sequence shown here is derived from an EMBL/GenBank/DDBJ whole genome shotgun (WGS) entry which is preliminary data.</text>
</comment>
<dbReference type="Gene3D" id="3.40.50.1820">
    <property type="entry name" value="alpha/beta hydrolase"/>
    <property type="match status" value="1"/>
</dbReference>
<dbReference type="InterPro" id="IPR052370">
    <property type="entry name" value="Meta-cleavage_hydrolase"/>
</dbReference>
<evidence type="ECO:0000259" key="1">
    <source>
        <dbReference type="Pfam" id="PF00561"/>
    </source>
</evidence>
<dbReference type="PANTHER" id="PTHR43139:SF59">
    <property type="entry name" value="ALPHA_BETA-HYDROLASES SUPERFAMILY PROTEIN"/>
    <property type="match status" value="1"/>
</dbReference>
<name>A0AA88VUT0_9ASTE</name>
<organism evidence="2 3">
    <name type="scientific">Escallonia herrerae</name>
    <dbReference type="NCBI Taxonomy" id="1293975"/>
    <lineage>
        <taxon>Eukaryota</taxon>
        <taxon>Viridiplantae</taxon>
        <taxon>Streptophyta</taxon>
        <taxon>Embryophyta</taxon>
        <taxon>Tracheophyta</taxon>
        <taxon>Spermatophyta</taxon>
        <taxon>Magnoliopsida</taxon>
        <taxon>eudicotyledons</taxon>
        <taxon>Gunneridae</taxon>
        <taxon>Pentapetalae</taxon>
        <taxon>asterids</taxon>
        <taxon>campanulids</taxon>
        <taxon>Escalloniales</taxon>
        <taxon>Escalloniaceae</taxon>
        <taxon>Escallonia</taxon>
    </lineage>
</organism>
<dbReference type="EMBL" id="JAVXUP010001265">
    <property type="protein sequence ID" value="KAK3013834.1"/>
    <property type="molecule type" value="Genomic_DNA"/>
</dbReference>
<dbReference type="Pfam" id="PF00561">
    <property type="entry name" value="Abhydrolase_1"/>
    <property type="match status" value="1"/>
</dbReference>
<sequence length="313" mass="35648">MSKCFSIAAAVNWCFKYSIFISGLRSTLTDLGDGTVMHCWVPKTRRESKPNLLLIHGFGANSMWQWSDTVSRLSPHFNIYVPDLVFFGDSFTTRPDRSESFQARCVMRVMEQNSVGRMRVVGLSYGGFVAYSMAAQFGEAVERLVICCAGVCLEERDVAAGLFPVRDLEEAADILLPRTAERMRELLRYTFVRPPKGLPSCFLLDFIDVMWKEHVEEKKELIRALAKDRKLSDLPKISQPTLIVWGDQDQVFPLELAHRLKRHLGENAQLVVIKDTGHAFIVEKPKELYKHLKAFLVDSSPPLPRMSSPMNHR</sequence>